<dbReference type="SMART" id="SM01294">
    <property type="entry name" value="PKS_PP_betabranch"/>
    <property type="match status" value="1"/>
</dbReference>
<dbReference type="CDD" id="cd05931">
    <property type="entry name" value="FAAL"/>
    <property type="match status" value="1"/>
</dbReference>
<dbReference type="AlphaFoldDB" id="A0A977L087"/>
<organism evidence="8">
    <name type="scientific">Woronichinia naegeliana WA131</name>
    <dbReference type="NCBI Taxonomy" id="2824559"/>
    <lineage>
        <taxon>Bacteria</taxon>
        <taxon>Bacillati</taxon>
        <taxon>Cyanobacteriota</taxon>
        <taxon>Cyanophyceae</taxon>
        <taxon>Synechococcales</taxon>
        <taxon>Coelosphaeriaceae</taxon>
        <taxon>Woronichinia</taxon>
    </lineage>
</organism>
<dbReference type="PANTHER" id="PTHR22754:SF32">
    <property type="entry name" value="DISCO-INTERACTING PROTEIN 2"/>
    <property type="match status" value="1"/>
</dbReference>
<evidence type="ECO:0000256" key="1">
    <source>
        <dbReference type="ARBA" id="ARBA00006432"/>
    </source>
</evidence>
<evidence type="ECO:0000256" key="4">
    <source>
        <dbReference type="ARBA" id="ARBA00022598"/>
    </source>
</evidence>
<dbReference type="InterPro" id="IPR000873">
    <property type="entry name" value="AMP-dep_synth/lig_dom"/>
</dbReference>
<dbReference type="InterPro" id="IPR042099">
    <property type="entry name" value="ANL_N_sf"/>
</dbReference>
<evidence type="ECO:0000259" key="7">
    <source>
        <dbReference type="SMART" id="SM00823"/>
    </source>
</evidence>
<keyword evidence="4" id="KW-0436">Ligase</keyword>
<evidence type="ECO:0000256" key="6">
    <source>
        <dbReference type="ARBA" id="ARBA00023098"/>
    </source>
</evidence>
<keyword evidence="2" id="KW-0596">Phosphopantetheine</keyword>
<dbReference type="Pfam" id="PF00501">
    <property type="entry name" value="AMP-binding"/>
    <property type="match status" value="1"/>
</dbReference>
<dbReference type="InterPro" id="IPR009081">
    <property type="entry name" value="PP-bd_ACP"/>
</dbReference>
<dbReference type="SUPFAM" id="SSF47336">
    <property type="entry name" value="ACP-like"/>
    <property type="match status" value="1"/>
</dbReference>
<dbReference type="GO" id="GO:0016874">
    <property type="term" value="F:ligase activity"/>
    <property type="evidence" value="ECO:0007669"/>
    <property type="project" value="UniProtKB-KW"/>
</dbReference>
<protein>
    <submittedName>
        <fullName evidence="8">AMP-binding protein</fullName>
    </submittedName>
</protein>
<dbReference type="InterPro" id="IPR036736">
    <property type="entry name" value="ACP-like_sf"/>
</dbReference>
<dbReference type="Pfam" id="PF23024">
    <property type="entry name" value="AMP-dom_DIP2-like"/>
    <property type="match status" value="1"/>
</dbReference>
<dbReference type="Pfam" id="PF00550">
    <property type="entry name" value="PP-binding"/>
    <property type="match status" value="1"/>
</dbReference>
<name>A0A977L087_9CYAN</name>
<dbReference type="GO" id="GO:0070566">
    <property type="term" value="F:adenylyltransferase activity"/>
    <property type="evidence" value="ECO:0007669"/>
    <property type="project" value="TreeGrafter"/>
</dbReference>
<sequence>MTIIGMGYQNVIEVLQTRARQQPNDRIFVFLKDGETESAGLTYFQLDRQARVIAAHLQSLNLAGERALLLYPSGLEFISAFFGCLYAGVIAVPAYPPRPNRSFQRIQSIIQDAQAIAILTTSTLYPSLASKLAPRLPPQFQHWIATDTLTFDLAPQWQKVSIQSETIALLQYTSGSTNEPKGIMVSHGNLIHNQQQIQQIFGHDHQSIVVGWLPLFHDMGLIGNVLQPLYLGSQAILMSPIDFLQKPLRWLKAISHYQAHTSGGPNFAYDLCLSKISLEQREQLDLRSWQVAFNGAEPIRAETLQKFRDYFLPCGLSRTALTPCYGMAEATLMITAKHQGTEPLFLSLDSQHLQQNQVKLNQATTSYHLVGVGQSQNHCQIVIVDPETYRTCDPDQVGEIWITGKSVAQGYWRNTRASRESFQAYLKDTGQGPFLRTGDLGFLYKGELWITGRLKEIIIIRGANYYPQDLEILAQQNHPALRLNGGAAFAVEKNGIEQLVLVQEIERSYLNNPPVEEIATVVRQAIAAEYDLHLQTLVLIKPASLPKTSSGKIKRVACRADFLQQRLPILAKWESSQGELDRAFLATDICPQSNFSQADIASWLQMRLAVYLRLSPDKIDIEQCFDYYGMDSVQVVSAMEDLSAWLGENFDVTLFWQYPSIAALSEHLASQKISRQTHP</sequence>
<dbReference type="Gene3D" id="1.10.1200.10">
    <property type="entry name" value="ACP-like"/>
    <property type="match status" value="1"/>
</dbReference>
<dbReference type="Gene3D" id="3.30.300.30">
    <property type="match status" value="1"/>
</dbReference>
<dbReference type="Gene3D" id="3.40.50.12780">
    <property type="entry name" value="N-terminal domain of ligase-like"/>
    <property type="match status" value="1"/>
</dbReference>
<comment type="similarity">
    <text evidence="1">Belongs to the ATP-dependent AMP-binding enzyme family.</text>
</comment>
<keyword evidence="5" id="KW-0276">Fatty acid metabolism</keyword>
<dbReference type="PANTHER" id="PTHR22754">
    <property type="entry name" value="DISCO-INTERACTING PROTEIN 2 DIP2 -RELATED"/>
    <property type="match status" value="1"/>
</dbReference>
<accession>A0A977L087</accession>
<evidence type="ECO:0000313" key="8">
    <source>
        <dbReference type="EMBL" id="UXE61985.1"/>
    </source>
</evidence>
<dbReference type="InterPro" id="IPR045851">
    <property type="entry name" value="AMP-bd_C_sf"/>
</dbReference>
<dbReference type="GO" id="GO:0031177">
    <property type="term" value="F:phosphopantetheine binding"/>
    <property type="evidence" value="ECO:0007669"/>
    <property type="project" value="InterPro"/>
</dbReference>
<evidence type="ECO:0000256" key="2">
    <source>
        <dbReference type="ARBA" id="ARBA00022450"/>
    </source>
</evidence>
<evidence type="ECO:0000256" key="5">
    <source>
        <dbReference type="ARBA" id="ARBA00022832"/>
    </source>
</evidence>
<dbReference type="Proteomes" id="UP001065613">
    <property type="component" value="Chromosome"/>
</dbReference>
<reference evidence="8" key="1">
    <citation type="submission" date="2021-04" db="EMBL/GenBank/DDBJ databases">
        <title>Genome sequence of Woronichinia naegeliana from Washington state freshwater lake bloom.</title>
        <authorList>
            <person name="Dreher T.W."/>
        </authorList>
    </citation>
    <scope>NUCLEOTIDE SEQUENCE</scope>
    <source>
        <strain evidence="8">WA131</strain>
    </source>
</reference>
<dbReference type="InterPro" id="IPR040097">
    <property type="entry name" value="FAAL/FAAC"/>
</dbReference>
<dbReference type="EMBL" id="CP073041">
    <property type="protein sequence ID" value="UXE61985.1"/>
    <property type="molecule type" value="Genomic_DNA"/>
</dbReference>
<dbReference type="GO" id="GO:0005886">
    <property type="term" value="C:plasma membrane"/>
    <property type="evidence" value="ECO:0007669"/>
    <property type="project" value="TreeGrafter"/>
</dbReference>
<keyword evidence="6" id="KW-0443">Lipid metabolism</keyword>
<dbReference type="GO" id="GO:0071766">
    <property type="term" value="P:Actinobacterium-type cell wall biogenesis"/>
    <property type="evidence" value="ECO:0007669"/>
    <property type="project" value="UniProtKB-ARBA"/>
</dbReference>
<dbReference type="FunFam" id="3.40.50.12780:FF:000013">
    <property type="entry name" value="Long-chain-fatty-acid--AMP ligase FadD32"/>
    <property type="match status" value="1"/>
</dbReference>
<dbReference type="KEGG" id="wna:KA717_03500"/>
<gene>
    <name evidence="8" type="ORF">KA717_03500</name>
</gene>
<proteinExistence type="inferred from homology"/>
<dbReference type="GO" id="GO:0006633">
    <property type="term" value="P:fatty acid biosynthetic process"/>
    <property type="evidence" value="ECO:0007669"/>
    <property type="project" value="TreeGrafter"/>
</dbReference>
<dbReference type="SUPFAM" id="SSF56801">
    <property type="entry name" value="Acetyl-CoA synthetase-like"/>
    <property type="match status" value="1"/>
</dbReference>
<evidence type="ECO:0000256" key="3">
    <source>
        <dbReference type="ARBA" id="ARBA00022553"/>
    </source>
</evidence>
<dbReference type="InterPro" id="IPR025110">
    <property type="entry name" value="AMP-bd_C"/>
</dbReference>
<dbReference type="InterPro" id="IPR020806">
    <property type="entry name" value="PKS_PP-bd"/>
</dbReference>
<keyword evidence="3" id="KW-0597">Phosphoprotein</keyword>
<feature type="domain" description="Polyketide synthase-like phosphopantetheine-binding" evidence="7">
    <location>
        <begin position="601"/>
        <end position="672"/>
    </location>
</feature>
<dbReference type="SMART" id="SM00823">
    <property type="entry name" value="PKS_PP"/>
    <property type="match status" value="1"/>
</dbReference>